<dbReference type="Proteomes" id="UP001498398">
    <property type="component" value="Unassembled WGS sequence"/>
</dbReference>
<dbReference type="EMBL" id="JBANRG010000037">
    <property type="protein sequence ID" value="KAK7448863.1"/>
    <property type="molecule type" value="Genomic_DNA"/>
</dbReference>
<protein>
    <submittedName>
        <fullName evidence="2">Uncharacterized protein</fullName>
    </submittedName>
</protein>
<name>A0ABR1J5I3_9AGAR</name>
<feature type="chain" id="PRO_5046223245" evidence="1">
    <location>
        <begin position="23"/>
        <end position="247"/>
    </location>
</feature>
<keyword evidence="3" id="KW-1185">Reference proteome</keyword>
<reference evidence="2 3" key="1">
    <citation type="submission" date="2024-01" db="EMBL/GenBank/DDBJ databases">
        <title>A draft genome for the cacao thread blight pathogen Marasmiellus scandens.</title>
        <authorList>
            <person name="Baruah I.K."/>
            <person name="Leung J."/>
            <person name="Bukari Y."/>
            <person name="Amoako-Attah I."/>
            <person name="Meinhardt L.W."/>
            <person name="Bailey B.A."/>
            <person name="Cohen S.P."/>
        </authorList>
    </citation>
    <scope>NUCLEOTIDE SEQUENCE [LARGE SCALE GENOMIC DNA]</scope>
    <source>
        <strain evidence="2 3">GH-19</strain>
    </source>
</reference>
<proteinExistence type="predicted"/>
<evidence type="ECO:0000256" key="1">
    <source>
        <dbReference type="SAM" id="SignalP"/>
    </source>
</evidence>
<keyword evidence="1" id="KW-0732">Signal</keyword>
<sequence length="247" mass="27311">MPITITNFLFCCLSLASWQVQALYLPPNYEHYLTGDESEYPEDTDITLDQLNSVLGGFTCKPTQQFADECRNATDALPFINQGFSDYNVTSIGEKAAILSLMVFETGNFSFDRNHFPSPGNPGQGTRSLMVFPEVYQYAVDSPCTSSEALALVPNNTNLSTVSNDTKNAVLDLVLEDDLSFASAMWFYTSSGQAETGCTGVPGMVEGLQNRTVEGWENYITKCIFTTVTSERRRVWEQTLDALISVC</sequence>
<accession>A0ABR1J5I3</accession>
<evidence type="ECO:0000313" key="3">
    <source>
        <dbReference type="Proteomes" id="UP001498398"/>
    </source>
</evidence>
<feature type="signal peptide" evidence="1">
    <location>
        <begin position="1"/>
        <end position="22"/>
    </location>
</feature>
<organism evidence="2 3">
    <name type="scientific">Marasmiellus scandens</name>
    <dbReference type="NCBI Taxonomy" id="2682957"/>
    <lineage>
        <taxon>Eukaryota</taxon>
        <taxon>Fungi</taxon>
        <taxon>Dikarya</taxon>
        <taxon>Basidiomycota</taxon>
        <taxon>Agaricomycotina</taxon>
        <taxon>Agaricomycetes</taxon>
        <taxon>Agaricomycetidae</taxon>
        <taxon>Agaricales</taxon>
        <taxon>Marasmiineae</taxon>
        <taxon>Omphalotaceae</taxon>
        <taxon>Marasmiellus</taxon>
    </lineage>
</organism>
<evidence type="ECO:0000313" key="2">
    <source>
        <dbReference type="EMBL" id="KAK7448863.1"/>
    </source>
</evidence>
<gene>
    <name evidence="2" type="ORF">VKT23_013593</name>
</gene>
<comment type="caution">
    <text evidence="2">The sequence shown here is derived from an EMBL/GenBank/DDBJ whole genome shotgun (WGS) entry which is preliminary data.</text>
</comment>